<dbReference type="AlphaFoldDB" id="A0A7E4V700"/>
<name>A0A7E4V700_PANRE</name>
<evidence type="ECO:0000313" key="2">
    <source>
        <dbReference type="WBParaSite" id="Pan_g17311.t1"/>
    </source>
</evidence>
<reference evidence="2" key="2">
    <citation type="submission" date="2020-10" db="UniProtKB">
        <authorList>
            <consortium name="WormBaseParasite"/>
        </authorList>
    </citation>
    <scope>IDENTIFICATION</scope>
</reference>
<organism evidence="1 2">
    <name type="scientific">Panagrellus redivivus</name>
    <name type="common">Microworm</name>
    <dbReference type="NCBI Taxonomy" id="6233"/>
    <lineage>
        <taxon>Eukaryota</taxon>
        <taxon>Metazoa</taxon>
        <taxon>Ecdysozoa</taxon>
        <taxon>Nematoda</taxon>
        <taxon>Chromadorea</taxon>
        <taxon>Rhabditida</taxon>
        <taxon>Tylenchina</taxon>
        <taxon>Panagrolaimomorpha</taxon>
        <taxon>Panagrolaimoidea</taxon>
        <taxon>Panagrolaimidae</taxon>
        <taxon>Panagrellus</taxon>
    </lineage>
</organism>
<protein>
    <submittedName>
        <fullName evidence="2">Uncharacterized protein</fullName>
    </submittedName>
</protein>
<evidence type="ECO:0000313" key="1">
    <source>
        <dbReference type="Proteomes" id="UP000492821"/>
    </source>
</evidence>
<reference evidence="1" key="1">
    <citation type="journal article" date="2013" name="Genetics">
        <title>The draft genome and transcriptome of Panagrellus redivivus are shaped by the harsh demands of a free-living lifestyle.</title>
        <authorList>
            <person name="Srinivasan J."/>
            <person name="Dillman A.R."/>
            <person name="Macchietto M.G."/>
            <person name="Heikkinen L."/>
            <person name="Lakso M."/>
            <person name="Fracchia K.M."/>
            <person name="Antoshechkin I."/>
            <person name="Mortazavi A."/>
            <person name="Wong G."/>
            <person name="Sternberg P.W."/>
        </authorList>
    </citation>
    <scope>NUCLEOTIDE SEQUENCE [LARGE SCALE GENOMIC DNA]</scope>
    <source>
        <strain evidence="1">MT8872</strain>
    </source>
</reference>
<proteinExistence type="predicted"/>
<keyword evidence="1" id="KW-1185">Reference proteome</keyword>
<dbReference type="Proteomes" id="UP000492821">
    <property type="component" value="Unassembled WGS sequence"/>
</dbReference>
<dbReference type="WBParaSite" id="Pan_g17311.t1">
    <property type="protein sequence ID" value="Pan_g17311.t1"/>
    <property type="gene ID" value="Pan_g17311"/>
</dbReference>
<accession>A0A7E4V700</accession>
<sequence length="143" mass="15487">MSPPAYREAVPIDEKLHASGQQPSTAECLPCFFPIRSAKEDGTEKNFDAVAGVYSIAFFVASLDSPARTGTCIDVGLEISKAPSLSMAFPRTMAMARHPMCLRRVHRREAPPQNRISKKSKAKAAVAMQRKDGLSPPAACHTC</sequence>